<evidence type="ECO:0000313" key="3">
    <source>
        <dbReference type="EMBL" id="CAJ2501974.1"/>
    </source>
</evidence>
<dbReference type="Pfam" id="PF00226">
    <property type="entry name" value="DnaJ"/>
    <property type="match status" value="1"/>
</dbReference>
<feature type="region of interest" description="Disordered" evidence="1">
    <location>
        <begin position="410"/>
        <end position="445"/>
    </location>
</feature>
<dbReference type="SUPFAM" id="SSF46565">
    <property type="entry name" value="Chaperone J-domain"/>
    <property type="match status" value="1"/>
</dbReference>
<dbReference type="PRINTS" id="PR00625">
    <property type="entry name" value="JDOMAIN"/>
</dbReference>
<dbReference type="InterPro" id="IPR036869">
    <property type="entry name" value="J_dom_sf"/>
</dbReference>
<dbReference type="AlphaFoldDB" id="A0AAI8YC98"/>
<name>A0AAI8YC98_9PEZI</name>
<reference evidence="3" key="1">
    <citation type="submission" date="2023-10" db="EMBL/GenBank/DDBJ databases">
        <authorList>
            <person name="Hackl T."/>
        </authorList>
    </citation>
    <scope>NUCLEOTIDE SEQUENCE</scope>
</reference>
<dbReference type="InterPro" id="IPR021109">
    <property type="entry name" value="Peptidase_aspartic_dom_sf"/>
</dbReference>
<evidence type="ECO:0000256" key="1">
    <source>
        <dbReference type="SAM" id="MobiDB-lite"/>
    </source>
</evidence>
<dbReference type="InterPro" id="IPR050817">
    <property type="entry name" value="DjlA_DnaK_co-chaperone"/>
</dbReference>
<evidence type="ECO:0000313" key="4">
    <source>
        <dbReference type="Proteomes" id="UP001295740"/>
    </source>
</evidence>
<dbReference type="InterPro" id="IPR001623">
    <property type="entry name" value="DnaJ_domain"/>
</dbReference>
<protein>
    <submittedName>
        <fullName evidence="3">Uu.00g048270.m01.CDS01</fullName>
    </submittedName>
</protein>
<evidence type="ECO:0000259" key="2">
    <source>
        <dbReference type="PROSITE" id="PS50076"/>
    </source>
</evidence>
<organism evidence="3 4">
    <name type="scientific">Anthostomella pinea</name>
    <dbReference type="NCBI Taxonomy" id="933095"/>
    <lineage>
        <taxon>Eukaryota</taxon>
        <taxon>Fungi</taxon>
        <taxon>Dikarya</taxon>
        <taxon>Ascomycota</taxon>
        <taxon>Pezizomycotina</taxon>
        <taxon>Sordariomycetes</taxon>
        <taxon>Xylariomycetidae</taxon>
        <taxon>Xylariales</taxon>
        <taxon>Xylariaceae</taxon>
        <taxon>Anthostomella</taxon>
    </lineage>
</organism>
<dbReference type="SMART" id="SM00271">
    <property type="entry name" value="DnaJ"/>
    <property type="match status" value="1"/>
</dbReference>
<comment type="caution">
    <text evidence="3">The sequence shown here is derived from an EMBL/GenBank/DDBJ whole genome shotgun (WGS) entry which is preliminary data.</text>
</comment>
<dbReference type="Proteomes" id="UP001295740">
    <property type="component" value="Unassembled WGS sequence"/>
</dbReference>
<dbReference type="Gene3D" id="2.40.70.10">
    <property type="entry name" value="Acid Proteases"/>
    <property type="match status" value="2"/>
</dbReference>
<dbReference type="CDD" id="cd06257">
    <property type="entry name" value="DnaJ"/>
    <property type="match status" value="1"/>
</dbReference>
<feature type="domain" description="J" evidence="2">
    <location>
        <begin position="7"/>
        <end position="76"/>
    </location>
</feature>
<dbReference type="EMBL" id="CAUWAG010000003">
    <property type="protein sequence ID" value="CAJ2501974.1"/>
    <property type="molecule type" value="Genomic_DNA"/>
</dbReference>
<dbReference type="Gene3D" id="1.10.287.110">
    <property type="entry name" value="DnaJ domain"/>
    <property type="match status" value="1"/>
</dbReference>
<dbReference type="PANTHER" id="PTHR24074">
    <property type="entry name" value="CO-CHAPERONE PROTEIN DJLA"/>
    <property type="match status" value="1"/>
</dbReference>
<keyword evidence="4" id="KW-1185">Reference proteome</keyword>
<feature type="compositionally biased region" description="Polar residues" evidence="1">
    <location>
        <begin position="418"/>
        <end position="439"/>
    </location>
</feature>
<sequence length="445" mass="50278">MAGLPPDPYKVLGVSEDAQLREIRSAHRRLIFECHPDRVQEASRKAQMLAEVRRVQQAYGLLSDDGEWTKYHERRAVVRLKVEAEVRKVHQEEMGKRAARLHNTRHSDTGAEYNIIAASFATRLGLKVQHRSGDERKLLRMANGKQIQTCGTVEAAWHFSNSARNGTGGSDGWRIVFHVLGGFVYDLVLGNGFLMETKTMSHFKERLARIPRPLSALSVLRMNLLGVPSQRVRGTLDSEWHSLVWALPDSGSEPNLLSWDYVQRQGWAVAKMDMLDRRLLQFADGSVDKTEGSITARWSFAHANARGSPLGAIQQDVEIEFHVMRDCPYDMILGQDVLEETDAFLAHQEAFGYVTSDTKASAMNLVIFARKKKTTTDTSEDHALHDELQRRAMNDRLQRREEMNEDVARQVEAVYQYGQGTHSSTQPSSYQGHGVNETASGEHQK</sequence>
<gene>
    <name evidence="3" type="ORF">KHLLAP_LOCUS2442</name>
</gene>
<dbReference type="PROSITE" id="PS50076">
    <property type="entry name" value="DNAJ_2"/>
    <property type="match status" value="1"/>
</dbReference>
<accession>A0AAI8YC98</accession>
<dbReference type="CDD" id="cd00303">
    <property type="entry name" value="retropepsin_like"/>
    <property type="match status" value="2"/>
</dbReference>
<proteinExistence type="predicted"/>